<dbReference type="Proteomes" id="UP000199213">
    <property type="component" value="Unassembled WGS sequence"/>
</dbReference>
<feature type="transmembrane region" description="Helical" evidence="1">
    <location>
        <begin position="51"/>
        <end position="71"/>
    </location>
</feature>
<feature type="transmembrane region" description="Helical" evidence="1">
    <location>
        <begin position="131"/>
        <end position="151"/>
    </location>
</feature>
<keyword evidence="1" id="KW-1133">Transmembrane helix</keyword>
<reference evidence="3" key="1">
    <citation type="submission" date="2016-10" db="EMBL/GenBank/DDBJ databases">
        <authorList>
            <person name="Varghese N."/>
            <person name="Submissions S."/>
        </authorList>
    </citation>
    <scope>NUCLEOTIDE SEQUENCE [LARGE SCALE GENOMIC DNA]</scope>
    <source>
        <strain evidence="3">DSM 45460</strain>
    </source>
</reference>
<keyword evidence="1" id="KW-0472">Membrane</keyword>
<gene>
    <name evidence="2" type="ORF">SAMN04487820_110105</name>
</gene>
<protein>
    <submittedName>
        <fullName evidence="2">Uncharacterized protein</fullName>
    </submittedName>
</protein>
<sequence>MVHVFATQQNKVKIEEIEPVFRLERPREHEAVEIMVKVKTNEPRRRKDRSAPFCVITGVLFVGCVAIATAIGELNLDYGPSGPTWTPVFNAALTAGWVFDLLFLIGYLNAGEISGNTDNILANLAKGLLKVVMILFGGAYLLIMPLNLIAIW</sequence>
<evidence type="ECO:0000313" key="3">
    <source>
        <dbReference type="Proteomes" id="UP000199213"/>
    </source>
</evidence>
<proteinExistence type="predicted"/>
<feature type="transmembrane region" description="Helical" evidence="1">
    <location>
        <begin position="91"/>
        <end position="110"/>
    </location>
</feature>
<dbReference type="AlphaFoldDB" id="A0A1G9DHP7"/>
<dbReference type="EMBL" id="FNFM01000010">
    <property type="protein sequence ID" value="SDK63413.1"/>
    <property type="molecule type" value="Genomic_DNA"/>
</dbReference>
<accession>A0A1G9DHP7</accession>
<organism evidence="2 3">
    <name type="scientific">Actinopolyspora mzabensis</name>
    <dbReference type="NCBI Taxonomy" id="995066"/>
    <lineage>
        <taxon>Bacteria</taxon>
        <taxon>Bacillati</taxon>
        <taxon>Actinomycetota</taxon>
        <taxon>Actinomycetes</taxon>
        <taxon>Actinopolysporales</taxon>
        <taxon>Actinopolysporaceae</taxon>
        <taxon>Actinopolyspora</taxon>
    </lineage>
</organism>
<keyword evidence="3" id="KW-1185">Reference proteome</keyword>
<name>A0A1G9DHP7_ACTMZ</name>
<evidence type="ECO:0000256" key="1">
    <source>
        <dbReference type="SAM" id="Phobius"/>
    </source>
</evidence>
<evidence type="ECO:0000313" key="2">
    <source>
        <dbReference type="EMBL" id="SDK63413.1"/>
    </source>
</evidence>
<keyword evidence="1" id="KW-0812">Transmembrane</keyword>